<reference evidence="5 6" key="1">
    <citation type="submission" date="2019-02" db="EMBL/GenBank/DDBJ databases">
        <title>Deep-cultivation of Planctomycetes and their phenomic and genomic characterization uncovers novel biology.</title>
        <authorList>
            <person name="Wiegand S."/>
            <person name="Jogler M."/>
            <person name="Boedeker C."/>
            <person name="Pinto D."/>
            <person name="Vollmers J."/>
            <person name="Rivas-Marin E."/>
            <person name="Kohn T."/>
            <person name="Peeters S.H."/>
            <person name="Heuer A."/>
            <person name="Rast P."/>
            <person name="Oberbeckmann S."/>
            <person name="Bunk B."/>
            <person name="Jeske O."/>
            <person name="Meyerdierks A."/>
            <person name="Storesund J.E."/>
            <person name="Kallscheuer N."/>
            <person name="Luecker S."/>
            <person name="Lage O.M."/>
            <person name="Pohl T."/>
            <person name="Merkel B.J."/>
            <person name="Hornburger P."/>
            <person name="Mueller R.-W."/>
            <person name="Bruemmer F."/>
            <person name="Labrenz M."/>
            <person name="Spormann A.M."/>
            <person name="Op den Camp H."/>
            <person name="Overmann J."/>
            <person name="Amann R."/>
            <person name="Jetten M.S.M."/>
            <person name="Mascher T."/>
            <person name="Medema M.H."/>
            <person name="Devos D.P."/>
            <person name="Kaster A.-K."/>
            <person name="Ovreas L."/>
            <person name="Rohde M."/>
            <person name="Galperin M.Y."/>
            <person name="Jogler C."/>
        </authorList>
    </citation>
    <scope>NUCLEOTIDE SEQUENCE [LARGE SCALE GENOMIC DNA]</scope>
    <source>
        <strain evidence="5 6">K22_7</strain>
    </source>
</reference>
<evidence type="ECO:0000256" key="1">
    <source>
        <dbReference type="SAM" id="MobiDB-lite"/>
    </source>
</evidence>
<dbReference type="InterPro" id="IPR022660">
    <property type="entry name" value="DUF1581"/>
</dbReference>
<evidence type="ECO:0000259" key="3">
    <source>
        <dbReference type="Pfam" id="PF07622"/>
    </source>
</evidence>
<feature type="domain" description="DUF1583" evidence="4">
    <location>
        <begin position="469"/>
        <end position="625"/>
    </location>
</feature>
<accession>A0A517NBU5</accession>
<feature type="domain" description="DUF1581" evidence="2">
    <location>
        <begin position="366"/>
        <end position="448"/>
    </location>
</feature>
<dbReference type="Pfam" id="PF07619">
    <property type="entry name" value="DUF1581"/>
    <property type="match status" value="1"/>
</dbReference>
<protein>
    <submittedName>
        <fullName evidence="5">Uncharacterized protein</fullName>
    </submittedName>
</protein>
<feature type="domain" description="DUF1583" evidence="3">
    <location>
        <begin position="1011"/>
        <end position="1101"/>
    </location>
</feature>
<keyword evidence="6" id="KW-1185">Reference proteome</keyword>
<gene>
    <name evidence="5" type="ORF">K227x_29990</name>
</gene>
<feature type="region of interest" description="Disordered" evidence="1">
    <location>
        <begin position="1085"/>
        <end position="1106"/>
    </location>
</feature>
<dbReference type="RefSeq" id="WP_218933999.1">
    <property type="nucleotide sequence ID" value="NZ_CP036525.1"/>
</dbReference>
<dbReference type="Proteomes" id="UP000318538">
    <property type="component" value="Chromosome"/>
</dbReference>
<sequence length="1106" mass="122976" precursor="true">MLLRILLIAFLIMLSPARQPFGRGKACASDRDAAAVILGEPLLRQSTVDVSTRGKDVAPSKRYPFLKSWVMPMGTLPPFRVTAELQSALDLGRQPGPMDDGARFDLADQPESKWLCSPAADLVAEAQSLGRIAELQTDVDQWQANTATQRHQKWAMQSLIAIAVGDVDLSTTFLDDLLAVRPQDRSASPHDVSMRELLVVRSAAEHHSTRHLVTEEWLRSVCRHGINPADFHLRSLADWCKAAEGTKPVSPLDASSLFLPCSRLDSQSDSSALPIARYGLSGEIVVRTTGGPSDFLAFQSPLQGDYAVSAEVLSRPFCWTSLLVAGRSVRPDIGAQTFQLFSMDAPPQRLSIPRQFEPLGEWTQVRVEVHDGMASHYVNGIETPKVKIDEASFPWFMLHSIGNETSAVRSVRVTGTPTIPAQLNLVASTRLSGWSLYHRHASGSWHGNWDAAEQDGRIVLSADADPLPHGSSQEDLLRYDRPILEDGWIEYEFWQPDDSDEAEVHPALGRQVIMIGQNEVTLHRLTNGMEQRSLVRPDNRWLPDFASSRGAIDTAIKPPTLQPAAWNRAKLSLTGDRLALFVNGDLVLEQAIEASNSRHFGFFRFADRHHSAVRDVRYTGDWPKQLPAMQQQPLVSRKLAELEEWSAALPQSFDQDFRKPLSSFDFDANGDQQSLALVPLGVKMHRTTDQGIRDLRSCVRVTGDFDITAKYCQLNIKKGKPTWHCGIGLAVLLDDSQRNYFAIHHRTDRMNGQQFVTFVRKEMNDGGKTTFVDSEQTSDQGTSGTLRLMRRDDWVYAYYAQRQSKDFRLISTAKVSSAPIEIQGVRLMTEVGMGLSTSVVWQSLRIRADSIDPMIDRDPESVIAYLDQLADYDSDEFETINQDAFAEGGRWGVSNDGESSIVSDQRATVATAKGAPGHSAIYHSLSCEADFDLSVDFDPLEFPKSEKPGAANEITWQIRLAPHPMAGGGGDDSPEVAVVEASFLLRHKWNGLVELVARTVGINRAGKPMYRPIRSISVNSPDRYRFVKRGSKVYFLYSERDSETDRLIATCTVDPSLIVQSNVLGIIATAPDHPVQTRWNRFTVKQRQPSNDATDSLDPSSETIKR</sequence>
<name>A0A517NBU5_9BACT</name>
<proteinExistence type="predicted"/>
<evidence type="ECO:0000313" key="5">
    <source>
        <dbReference type="EMBL" id="QDT04606.1"/>
    </source>
</evidence>
<dbReference type="EMBL" id="CP036525">
    <property type="protein sequence ID" value="QDT04606.1"/>
    <property type="molecule type" value="Genomic_DNA"/>
</dbReference>
<dbReference type="Pfam" id="PF07622">
    <property type="entry name" value="DUF1583"/>
    <property type="match status" value="2"/>
</dbReference>
<feature type="domain" description="DUF1583" evidence="3">
    <location>
        <begin position="632"/>
        <end position="868"/>
    </location>
</feature>
<dbReference type="InterPro" id="IPR011475">
    <property type="entry name" value="DUF1583"/>
</dbReference>
<dbReference type="KEGG" id="rlc:K227x_29990"/>
<dbReference type="InterPro" id="IPR046518">
    <property type="entry name" value="DUF1583_N"/>
</dbReference>
<evidence type="ECO:0000313" key="6">
    <source>
        <dbReference type="Proteomes" id="UP000318538"/>
    </source>
</evidence>
<dbReference type="AlphaFoldDB" id="A0A517NBU5"/>
<dbReference type="Pfam" id="PF20407">
    <property type="entry name" value="DUF1583_N"/>
    <property type="match status" value="1"/>
</dbReference>
<evidence type="ECO:0000259" key="2">
    <source>
        <dbReference type="Pfam" id="PF07619"/>
    </source>
</evidence>
<organism evidence="5 6">
    <name type="scientific">Rubripirellula lacrimiformis</name>
    <dbReference type="NCBI Taxonomy" id="1930273"/>
    <lineage>
        <taxon>Bacteria</taxon>
        <taxon>Pseudomonadati</taxon>
        <taxon>Planctomycetota</taxon>
        <taxon>Planctomycetia</taxon>
        <taxon>Pirellulales</taxon>
        <taxon>Pirellulaceae</taxon>
        <taxon>Rubripirellula</taxon>
    </lineage>
</organism>
<evidence type="ECO:0000259" key="4">
    <source>
        <dbReference type="Pfam" id="PF20407"/>
    </source>
</evidence>